<dbReference type="InterPro" id="IPR001633">
    <property type="entry name" value="EAL_dom"/>
</dbReference>
<dbReference type="PANTHER" id="PTHR33121:SF70">
    <property type="entry name" value="SIGNALING PROTEIN YKOW"/>
    <property type="match status" value="1"/>
</dbReference>
<evidence type="ECO:0000259" key="5">
    <source>
        <dbReference type="PROSITE" id="PS50887"/>
    </source>
</evidence>
<evidence type="ECO:0000256" key="1">
    <source>
        <dbReference type="ARBA" id="ARBA00012282"/>
    </source>
</evidence>
<dbReference type="SMART" id="SM00267">
    <property type="entry name" value="GGDEF"/>
    <property type="match status" value="1"/>
</dbReference>
<proteinExistence type="predicted"/>
<dbReference type="EMBL" id="SNXI01000005">
    <property type="protein sequence ID" value="TDP38169.1"/>
    <property type="molecule type" value="Genomic_DNA"/>
</dbReference>
<protein>
    <recommendedName>
        <fullName evidence="1">cyclic-guanylate-specific phosphodiesterase</fullName>
        <ecNumber evidence="1">3.1.4.52</ecNumber>
    </recommendedName>
</protein>
<dbReference type="PROSITE" id="PS50924">
    <property type="entry name" value="MHYT"/>
    <property type="match status" value="1"/>
</dbReference>
<keyword evidence="3" id="KW-0472">Membrane</keyword>
<feature type="transmembrane region" description="Helical" evidence="3">
    <location>
        <begin position="63"/>
        <end position="84"/>
    </location>
</feature>
<dbReference type="Pfam" id="PF00563">
    <property type="entry name" value="EAL"/>
    <property type="match status" value="1"/>
</dbReference>
<comment type="caution">
    <text evidence="7">The sequence shown here is derived from an EMBL/GenBank/DDBJ whole genome shotgun (WGS) entry which is preliminary data.</text>
</comment>
<keyword evidence="3" id="KW-0812">Transmembrane</keyword>
<dbReference type="InterPro" id="IPR043128">
    <property type="entry name" value="Rev_trsase/Diguanyl_cyclase"/>
</dbReference>
<feature type="domain" description="EAL" evidence="4">
    <location>
        <begin position="470"/>
        <end position="724"/>
    </location>
</feature>
<feature type="transmembrane region" description="Helical" evidence="3">
    <location>
        <begin position="135"/>
        <end position="156"/>
    </location>
</feature>
<keyword evidence="8" id="KW-1185">Reference proteome</keyword>
<feature type="transmembrane region" description="Helical" evidence="3">
    <location>
        <begin position="168"/>
        <end position="189"/>
    </location>
</feature>
<feature type="transmembrane region" description="Helical" evidence="3">
    <location>
        <begin position="210"/>
        <end position="231"/>
    </location>
</feature>
<dbReference type="GO" id="GO:0071111">
    <property type="term" value="F:cyclic-guanylate-specific phosphodiesterase activity"/>
    <property type="evidence" value="ECO:0007669"/>
    <property type="project" value="UniProtKB-EC"/>
</dbReference>
<evidence type="ECO:0000313" key="8">
    <source>
        <dbReference type="Proteomes" id="UP000295531"/>
    </source>
</evidence>
<dbReference type="NCBIfam" id="TIGR00254">
    <property type="entry name" value="GGDEF"/>
    <property type="match status" value="1"/>
</dbReference>
<dbReference type="SUPFAM" id="SSF55073">
    <property type="entry name" value="Nucleotide cyclase"/>
    <property type="match status" value="1"/>
</dbReference>
<dbReference type="InterPro" id="IPR000160">
    <property type="entry name" value="GGDEF_dom"/>
</dbReference>
<feature type="transmembrane region" description="Helical" evidence="3">
    <location>
        <begin position="96"/>
        <end position="114"/>
    </location>
</feature>
<dbReference type="SUPFAM" id="SSF141868">
    <property type="entry name" value="EAL domain-like"/>
    <property type="match status" value="1"/>
</dbReference>
<keyword evidence="3" id="KW-1133">Transmembrane helix</keyword>
<dbReference type="CDD" id="cd01948">
    <property type="entry name" value="EAL"/>
    <property type="match status" value="1"/>
</dbReference>
<evidence type="ECO:0000313" key="7">
    <source>
        <dbReference type="EMBL" id="TDP38169.1"/>
    </source>
</evidence>
<dbReference type="PROSITE" id="PS50887">
    <property type="entry name" value="GGDEF"/>
    <property type="match status" value="1"/>
</dbReference>
<feature type="transmembrane region" description="Helical" evidence="3">
    <location>
        <begin position="251"/>
        <end position="271"/>
    </location>
</feature>
<dbReference type="AlphaFoldDB" id="A0A4R6PMX1"/>
<dbReference type="EC" id="3.1.4.52" evidence="1"/>
<organism evidence="7 8">
    <name type="scientific">Idiomarina aquatica</name>
    <dbReference type="NCBI Taxonomy" id="1327752"/>
    <lineage>
        <taxon>Bacteria</taxon>
        <taxon>Pseudomonadati</taxon>
        <taxon>Pseudomonadota</taxon>
        <taxon>Gammaproteobacteria</taxon>
        <taxon>Alteromonadales</taxon>
        <taxon>Idiomarinaceae</taxon>
        <taxon>Idiomarina</taxon>
    </lineage>
</organism>
<dbReference type="GO" id="GO:0016020">
    <property type="term" value="C:membrane"/>
    <property type="evidence" value="ECO:0007669"/>
    <property type="project" value="UniProtKB-UniRule"/>
</dbReference>
<dbReference type="SMART" id="SM00052">
    <property type="entry name" value="EAL"/>
    <property type="match status" value="1"/>
</dbReference>
<gene>
    <name evidence="7" type="ORF">DEU29_10520</name>
</gene>
<name>A0A4R6PMX1_9GAMM</name>
<dbReference type="PANTHER" id="PTHR33121">
    <property type="entry name" value="CYCLIC DI-GMP PHOSPHODIESTERASE PDEF"/>
    <property type="match status" value="1"/>
</dbReference>
<feature type="domain" description="GGDEF" evidence="5">
    <location>
        <begin position="322"/>
        <end position="461"/>
    </location>
</feature>
<dbReference type="OrthoDB" id="1316910at2"/>
<evidence type="ECO:0000256" key="2">
    <source>
        <dbReference type="ARBA" id="ARBA00022636"/>
    </source>
</evidence>
<feature type="transmembrane region" description="Helical" evidence="3">
    <location>
        <begin position="26"/>
        <end position="51"/>
    </location>
</feature>
<keyword evidence="2" id="KW-0973">c-di-GMP</keyword>
<dbReference type="Pfam" id="PF03707">
    <property type="entry name" value="MHYT"/>
    <property type="match status" value="3"/>
</dbReference>
<evidence type="ECO:0000259" key="6">
    <source>
        <dbReference type="PROSITE" id="PS50924"/>
    </source>
</evidence>
<dbReference type="InterPro" id="IPR005330">
    <property type="entry name" value="MHYT_dom"/>
</dbReference>
<feature type="domain" description="MHYT" evidence="6">
    <location>
        <begin position="23"/>
        <end position="231"/>
    </location>
</feature>
<dbReference type="Proteomes" id="UP000295531">
    <property type="component" value="Unassembled WGS sequence"/>
</dbReference>
<evidence type="ECO:0000259" key="4">
    <source>
        <dbReference type="PROSITE" id="PS50883"/>
    </source>
</evidence>
<dbReference type="CDD" id="cd01949">
    <property type="entry name" value="GGDEF"/>
    <property type="match status" value="1"/>
</dbReference>
<sequence>MNDLLAQFFDLNQFSQAPLAGEYNNWLVALSYIVAFVASFAALTIFARALGQRNGLRRKGWQLATAFVAGIGVWSMHFIGMLAFELPVVMKHGVALTLLSILPAIAGNYAAYSLQLQIKRLAERKRLSALHEKSLIVASGSLLGAGIGLMHYIGMAAMQLPAELRYDIGWFTTSIVVAVVLGIIAMATYRNYQVPTRQGGHSNRLQLSTALIIAAAISGMHYVAMIAARFYPTSAAELITGSGHDQHQWLIYAIALSVILIALFAWLSSALDKRLQNTSRAIRQSDRKIRELAFNDSLTGLPNRRSLLEYLDSQPAQNQQGECLALFLLDIDKFKVLNNTLGPTLGDLLLQSVTHRLERIPMDVHMVARPSSNEFAAVARIPCDGNPASAQSKALELARLMQDNLQQPYSLKDYRHRCSLSMGLTLLNDSAVSAENLLVQAALALSEAKRSGLGQIQLYHREMAEAIEKRVRIEADLRYVIENNEQLELYLQPQLNAQRKVIGAEALIRWQHPDFGFISPAEFIPLAEETGLIIGLGDWINEQACQIIKQWQQLGFNHLVLSINVSAPQFQQLDFVDKLNSLIRQHDLPKGSLKLELTESVLMQNVDDVINKINELKQLGIQFALDDFGTGYSSLSYLMKLPFDVLKIDVSFVRDMFESPQKEAIVQTIVQLAHNLGLKVVAEGVETEKHFDYLSSLGCDYFQGYLFSKPVAESEFRSHSLILQ</sequence>
<dbReference type="RefSeq" id="WP_133539218.1">
    <property type="nucleotide sequence ID" value="NZ_SNXI01000005.1"/>
</dbReference>
<dbReference type="Pfam" id="PF00990">
    <property type="entry name" value="GGDEF"/>
    <property type="match status" value="1"/>
</dbReference>
<dbReference type="InterPro" id="IPR035919">
    <property type="entry name" value="EAL_sf"/>
</dbReference>
<reference evidence="7 8" key="1">
    <citation type="submission" date="2019-03" db="EMBL/GenBank/DDBJ databases">
        <title>Freshwater and sediment microbial communities from various areas in North America, analyzing microbe dynamics in response to fracking.</title>
        <authorList>
            <person name="Lamendella R."/>
        </authorList>
    </citation>
    <scope>NUCLEOTIDE SEQUENCE [LARGE SCALE GENOMIC DNA]</scope>
    <source>
        <strain evidence="7 8">18_TX</strain>
    </source>
</reference>
<evidence type="ECO:0000256" key="3">
    <source>
        <dbReference type="PROSITE-ProRule" id="PRU00244"/>
    </source>
</evidence>
<dbReference type="InterPro" id="IPR029787">
    <property type="entry name" value="Nucleotide_cyclase"/>
</dbReference>
<accession>A0A4R6PMX1</accession>
<dbReference type="Gene3D" id="3.20.20.450">
    <property type="entry name" value="EAL domain"/>
    <property type="match status" value="1"/>
</dbReference>
<dbReference type="InterPro" id="IPR050706">
    <property type="entry name" value="Cyclic-di-GMP_PDE-like"/>
</dbReference>
<dbReference type="Gene3D" id="3.30.70.270">
    <property type="match status" value="1"/>
</dbReference>
<dbReference type="PROSITE" id="PS50883">
    <property type="entry name" value="EAL"/>
    <property type="match status" value="1"/>
</dbReference>
<dbReference type="FunFam" id="3.20.20.450:FF:000001">
    <property type="entry name" value="Cyclic di-GMP phosphodiesterase yahA"/>
    <property type="match status" value="1"/>
</dbReference>